<accession>A0A6J5KII3</accession>
<proteinExistence type="predicted"/>
<gene>
    <name evidence="1" type="ORF">UFOVP13_16</name>
</gene>
<dbReference type="EMBL" id="LR796145">
    <property type="protein sequence ID" value="CAB4121315.1"/>
    <property type="molecule type" value="Genomic_DNA"/>
</dbReference>
<organism evidence="1">
    <name type="scientific">uncultured Caudovirales phage</name>
    <dbReference type="NCBI Taxonomy" id="2100421"/>
    <lineage>
        <taxon>Viruses</taxon>
        <taxon>Duplodnaviria</taxon>
        <taxon>Heunggongvirae</taxon>
        <taxon>Uroviricota</taxon>
        <taxon>Caudoviricetes</taxon>
        <taxon>Peduoviridae</taxon>
        <taxon>Maltschvirus</taxon>
        <taxon>Maltschvirus maltsch</taxon>
    </lineage>
</organism>
<sequence>MANEMTEFAISLNDKPLEEILVMMTRHGKPRLSQMSDGGWFSCVEMRVASKGVSFDVQSEFNCSTPSIAAKQCLTRIMETLSKYGVKV</sequence>
<evidence type="ECO:0000313" key="1">
    <source>
        <dbReference type="EMBL" id="CAB4121315.1"/>
    </source>
</evidence>
<protein>
    <submittedName>
        <fullName evidence="1">Uncharacterized protein</fullName>
    </submittedName>
</protein>
<name>A0A6J5KII3_9CAUD</name>
<reference evidence="1" key="1">
    <citation type="submission" date="2020-04" db="EMBL/GenBank/DDBJ databases">
        <authorList>
            <person name="Chiriac C."/>
            <person name="Salcher M."/>
            <person name="Ghai R."/>
            <person name="Kavagutti S V."/>
        </authorList>
    </citation>
    <scope>NUCLEOTIDE SEQUENCE</scope>
</reference>